<evidence type="ECO:0000256" key="1">
    <source>
        <dbReference type="SAM" id="Phobius"/>
    </source>
</evidence>
<protein>
    <submittedName>
        <fullName evidence="2">Uncharacterized protein</fullName>
    </submittedName>
</protein>
<name>A0A6C0C3F0_9ZZZZ</name>
<reference evidence="2" key="1">
    <citation type="journal article" date="2020" name="Nature">
        <title>Giant virus diversity and host interactions through global metagenomics.</title>
        <authorList>
            <person name="Schulz F."/>
            <person name="Roux S."/>
            <person name="Paez-Espino D."/>
            <person name="Jungbluth S."/>
            <person name="Walsh D.A."/>
            <person name="Denef V.J."/>
            <person name="McMahon K.D."/>
            <person name="Konstantinidis K.T."/>
            <person name="Eloe-Fadrosh E.A."/>
            <person name="Kyrpides N.C."/>
            <person name="Woyke T."/>
        </authorList>
    </citation>
    <scope>NUCLEOTIDE SEQUENCE</scope>
    <source>
        <strain evidence="2">GVMAG-M-3300020185-33</strain>
    </source>
</reference>
<keyword evidence="1" id="KW-0472">Membrane</keyword>
<keyword evidence="1" id="KW-1133">Transmembrane helix</keyword>
<feature type="transmembrane region" description="Helical" evidence="1">
    <location>
        <begin position="12"/>
        <end position="34"/>
    </location>
</feature>
<dbReference type="Pfam" id="PF19059">
    <property type="entry name" value="DUF5755"/>
    <property type="match status" value="1"/>
</dbReference>
<evidence type="ECO:0000313" key="2">
    <source>
        <dbReference type="EMBL" id="QHS99127.1"/>
    </source>
</evidence>
<organism evidence="2">
    <name type="scientific">viral metagenome</name>
    <dbReference type="NCBI Taxonomy" id="1070528"/>
    <lineage>
        <taxon>unclassified sequences</taxon>
        <taxon>metagenomes</taxon>
        <taxon>organismal metagenomes</taxon>
    </lineage>
</organism>
<proteinExistence type="predicted"/>
<keyword evidence="1" id="KW-0812">Transmembrane</keyword>
<accession>A0A6C0C3F0</accession>
<dbReference type="InterPro" id="IPR043929">
    <property type="entry name" value="DUF5755"/>
</dbReference>
<sequence length="205" mass="23489">MVRRKCPPGVICIENVTITFLICAVGLIVLYLYYSGFSPNQPTVMVNKDIISRSDDFFPRWNASSTDASRDVLMNPYSPPLKLDRFMPPSRGTIDPRGVPINVRTRGFDDAYRQVGLLTRLNGKETILPLMGRPLHTNRNKWQYYTISDQHQGIKLPVSRNGRSCTNEYGCDDLFNSDTIYVEGYKDAFKVTMYENALPRYIPYL</sequence>
<dbReference type="AlphaFoldDB" id="A0A6C0C3F0"/>
<dbReference type="EMBL" id="MN739335">
    <property type="protein sequence ID" value="QHS99127.1"/>
    <property type="molecule type" value="Genomic_DNA"/>
</dbReference>